<feature type="region of interest" description="Disordered" evidence="5">
    <location>
        <begin position="1"/>
        <end position="30"/>
    </location>
</feature>
<dbReference type="VEuPathDB" id="VectorBase:HLOH_065512"/>
<name>A0A9J6H1W2_HAELO</name>
<keyword evidence="3 6" id="KW-1133">Transmembrane helix</keyword>
<feature type="transmembrane region" description="Helical" evidence="6">
    <location>
        <begin position="352"/>
        <end position="369"/>
    </location>
</feature>
<dbReference type="SUPFAM" id="SSF103473">
    <property type="entry name" value="MFS general substrate transporter"/>
    <property type="match status" value="1"/>
</dbReference>
<dbReference type="InterPro" id="IPR011701">
    <property type="entry name" value="MFS"/>
</dbReference>
<feature type="transmembrane region" description="Helical" evidence="6">
    <location>
        <begin position="202"/>
        <end position="222"/>
    </location>
</feature>
<dbReference type="PANTHER" id="PTHR24064">
    <property type="entry name" value="SOLUTE CARRIER FAMILY 22 MEMBER"/>
    <property type="match status" value="1"/>
</dbReference>
<dbReference type="EMBL" id="JABSTR010000011">
    <property type="protein sequence ID" value="KAH9381597.1"/>
    <property type="molecule type" value="Genomic_DNA"/>
</dbReference>
<evidence type="ECO:0000256" key="4">
    <source>
        <dbReference type="ARBA" id="ARBA00023136"/>
    </source>
</evidence>
<evidence type="ECO:0000256" key="3">
    <source>
        <dbReference type="ARBA" id="ARBA00022989"/>
    </source>
</evidence>
<evidence type="ECO:0000256" key="5">
    <source>
        <dbReference type="SAM" id="MobiDB-lite"/>
    </source>
</evidence>
<reference evidence="7 8" key="1">
    <citation type="journal article" date="2020" name="Cell">
        <title>Large-Scale Comparative Analyses of Tick Genomes Elucidate Their Genetic Diversity and Vector Capacities.</title>
        <authorList>
            <consortium name="Tick Genome and Microbiome Consortium (TIGMIC)"/>
            <person name="Jia N."/>
            <person name="Wang J."/>
            <person name="Shi W."/>
            <person name="Du L."/>
            <person name="Sun Y."/>
            <person name="Zhan W."/>
            <person name="Jiang J.F."/>
            <person name="Wang Q."/>
            <person name="Zhang B."/>
            <person name="Ji P."/>
            <person name="Bell-Sakyi L."/>
            <person name="Cui X.M."/>
            <person name="Yuan T.T."/>
            <person name="Jiang B.G."/>
            <person name="Yang W.F."/>
            <person name="Lam T.T."/>
            <person name="Chang Q.C."/>
            <person name="Ding S.J."/>
            <person name="Wang X.J."/>
            <person name="Zhu J.G."/>
            <person name="Ruan X.D."/>
            <person name="Zhao L."/>
            <person name="Wei J.T."/>
            <person name="Ye R.Z."/>
            <person name="Que T.C."/>
            <person name="Du C.H."/>
            <person name="Zhou Y.H."/>
            <person name="Cheng J.X."/>
            <person name="Dai P.F."/>
            <person name="Guo W.B."/>
            <person name="Han X.H."/>
            <person name="Huang E.J."/>
            <person name="Li L.F."/>
            <person name="Wei W."/>
            <person name="Gao Y.C."/>
            <person name="Liu J.Z."/>
            <person name="Shao H.Z."/>
            <person name="Wang X."/>
            <person name="Wang C.C."/>
            <person name="Yang T.C."/>
            <person name="Huo Q.B."/>
            <person name="Li W."/>
            <person name="Chen H.Y."/>
            <person name="Chen S.E."/>
            <person name="Zhou L.G."/>
            <person name="Ni X.B."/>
            <person name="Tian J.H."/>
            <person name="Sheng Y."/>
            <person name="Liu T."/>
            <person name="Pan Y.S."/>
            <person name="Xia L.Y."/>
            <person name="Li J."/>
            <person name="Zhao F."/>
            <person name="Cao W.C."/>
        </authorList>
    </citation>
    <scope>NUCLEOTIDE SEQUENCE [LARGE SCALE GENOMIC DNA]</scope>
    <source>
        <strain evidence="7">HaeL-2018</strain>
    </source>
</reference>
<evidence type="ECO:0000313" key="7">
    <source>
        <dbReference type="EMBL" id="KAH9381597.1"/>
    </source>
</evidence>
<dbReference type="InterPro" id="IPR036259">
    <property type="entry name" value="MFS_trans_sf"/>
</dbReference>
<accession>A0A9J6H1W2</accession>
<dbReference type="Gene3D" id="1.20.1250.20">
    <property type="entry name" value="MFS general substrate transporter like domains"/>
    <property type="match status" value="1"/>
</dbReference>
<protein>
    <submittedName>
        <fullName evidence="7">Uncharacterized protein</fullName>
    </submittedName>
</protein>
<keyword evidence="4 6" id="KW-0472">Membrane</keyword>
<feature type="transmembrane region" description="Helical" evidence="6">
    <location>
        <begin position="501"/>
        <end position="519"/>
    </location>
</feature>
<evidence type="ECO:0000313" key="8">
    <source>
        <dbReference type="Proteomes" id="UP000821853"/>
    </source>
</evidence>
<feature type="transmembrane region" description="Helical" evidence="6">
    <location>
        <begin position="177"/>
        <end position="196"/>
    </location>
</feature>
<evidence type="ECO:0000256" key="2">
    <source>
        <dbReference type="ARBA" id="ARBA00022692"/>
    </source>
</evidence>
<dbReference type="AlphaFoldDB" id="A0A9J6H1W2"/>
<keyword evidence="8" id="KW-1185">Reference proteome</keyword>
<comment type="caution">
    <text evidence="7">The sequence shown here is derived from an EMBL/GenBank/DDBJ whole genome shotgun (WGS) entry which is preliminary data.</text>
</comment>
<feature type="transmembrane region" description="Helical" evidence="6">
    <location>
        <begin position="381"/>
        <end position="400"/>
    </location>
</feature>
<feature type="transmembrane region" description="Helical" evidence="6">
    <location>
        <begin position="469"/>
        <end position="489"/>
    </location>
</feature>
<dbReference type="GO" id="GO:0022857">
    <property type="term" value="F:transmembrane transporter activity"/>
    <property type="evidence" value="ECO:0007669"/>
    <property type="project" value="InterPro"/>
</dbReference>
<evidence type="ECO:0000256" key="1">
    <source>
        <dbReference type="ARBA" id="ARBA00004141"/>
    </source>
</evidence>
<evidence type="ECO:0000256" key="6">
    <source>
        <dbReference type="SAM" id="Phobius"/>
    </source>
</evidence>
<gene>
    <name evidence="7" type="ORF">HPB48_000690</name>
</gene>
<feature type="region of interest" description="Disordered" evidence="5">
    <location>
        <begin position="550"/>
        <end position="592"/>
    </location>
</feature>
<keyword evidence="2 6" id="KW-0812">Transmembrane</keyword>
<dbReference type="GO" id="GO:0016020">
    <property type="term" value="C:membrane"/>
    <property type="evidence" value="ECO:0007669"/>
    <property type="project" value="UniProtKB-SubCell"/>
</dbReference>
<comment type="subcellular location">
    <subcellularLocation>
        <location evidence="1">Membrane</location>
        <topology evidence="1">Multi-pass membrane protein</topology>
    </subcellularLocation>
</comment>
<dbReference type="Proteomes" id="UP000821853">
    <property type="component" value="Chromosome 9"/>
</dbReference>
<feature type="transmembrane region" description="Helical" evidence="6">
    <location>
        <begin position="260"/>
        <end position="282"/>
    </location>
</feature>
<feature type="transmembrane region" description="Helical" evidence="6">
    <location>
        <begin position="234"/>
        <end position="254"/>
    </location>
</feature>
<organism evidence="7 8">
    <name type="scientific">Haemaphysalis longicornis</name>
    <name type="common">Bush tick</name>
    <dbReference type="NCBI Taxonomy" id="44386"/>
    <lineage>
        <taxon>Eukaryota</taxon>
        <taxon>Metazoa</taxon>
        <taxon>Ecdysozoa</taxon>
        <taxon>Arthropoda</taxon>
        <taxon>Chelicerata</taxon>
        <taxon>Arachnida</taxon>
        <taxon>Acari</taxon>
        <taxon>Parasitiformes</taxon>
        <taxon>Ixodida</taxon>
        <taxon>Ixodoidea</taxon>
        <taxon>Ixodidae</taxon>
        <taxon>Haemaphysalinae</taxon>
        <taxon>Haemaphysalis</taxon>
    </lineage>
</organism>
<dbReference type="OrthoDB" id="6133115at2759"/>
<feature type="transmembrane region" description="Helical" evidence="6">
    <location>
        <begin position="434"/>
        <end position="457"/>
    </location>
</feature>
<sequence length="592" mass="65019">MPSDTHPTQGVPPQPSLANKNTNEDKNVGADSAVFGEGRFQLRVLFGTVVAGAIALVQSNLFRLLTREMDHWCGQPPAFFELSVEAWKQLAIPHDAHGNYSRCMVRNPPEGGASVQVVHCSEWDFNLSEYGNNVVSEWSLVCHCSYLKDIAASVNFVTAVVALPVIGAAADRIGRKTVTVVQLVALLLSLACSGLARDFSTFAATQAVVAATSRSNFVLYVILYEVTAPSRRILYTSAAAAFSAIFVPVFVFMLDNFKISWYWSLLIFAALSSVLLATFYFLEESPVWLLETHRTEQAEDAVVKAASVNALSPSKTRELFRKELLSMERSQHATTREHAASSIFAPVLRKRSVLLAFSWVVIAAVRGHYTEERGIQVNRYTRIGSSIGLIPMFIAILPFLQRGRFLKEVVAASTLLCSTACAFIFLHFDGELTSLGNVLMVIVRLSINVAVAILFYLSASLYPPRARGFGLGTCFAFAVIGNIGDFYLFSNALANREGIGLGIMAFLLALASVAVENLPSSAPGRFETRTIFLESARMKESLRQLDNYRQETQAKTVVRHESPTPGNSENRRLFLQPSPTQPSPSAKKRTKL</sequence>
<dbReference type="Pfam" id="PF07690">
    <property type="entry name" value="MFS_1"/>
    <property type="match status" value="1"/>
</dbReference>
<feature type="transmembrane region" description="Helical" evidence="6">
    <location>
        <begin position="409"/>
        <end position="428"/>
    </location>
</feature>
<proteinExistence type="predicted"/>